<evidence type="ECO:0000313" key="2">
    <source>
        <dbReference type="EMBL" id="MDA4847212.1"/>
    </source>
</evidence>
<organism evidence="2 3">
    <name type="scientific">Hoeflea poritis</name>
    <dbReference type="NCBI Taxonomy" id="2993659"/>
    <lineage>
        <taxon>Bacteria</taxon>
        <taxon>Pseudomonadati</taxon>
        <taxon>Pseudomonadota</taxon>
        <taxon>Alphaproteobacteria</taxon>
        <taxon>Hyphomicrobiales</taxon>
        <taxon>Rhizobiaceae</taxon>
        <taxon>Hoeflea</taxon>
    </lineage>
</organism>
<sequence>MSGSSAKSSAIAAAIILVVVAILFLAMPRIVLALGDISPWLGYGVTALFILGFFAIFWLRARYQRRRGGPSDAG</sequence>
<name>A0ABT4VR79_9HYPH</name>
<keyword evidence="1" id="KW-0812">Transmembrane</keyword>
<keyword evidence="3" id="KW-1185">Reference proteome</keyword>
<evidence type="ECO:0000256" key="1">
    <source>
        <dbReference type="SAM" id="Phobius"/>
    </source>
</evidence>
<feature type="transmembrane region" description="Helical" evidence="1">
    <location>
        <begin position="12"/>
        <end position="34"/>
    </location>
</feature>
<protein>
    <submittedName>
        <fullName evidence="2">Uncharacterized protein</fullName>
    </submittedName>
</protein>
<dbReference type="Proteomes" id="UP001148313">
    <property type="component" value="Unassembled WGS sequence"/>
</dbReference>
<dbReference type="RefSeq" id="WP_271091023.1">
    <property type="nucleotide sequence ID" value="NZ_JAPJZH010000011.1"/>
</dbReference>
<comment type="caution">
    <text evidence="2">The sequence shown here is derived from an EMBL/GenBank/DDBJ whole genome shotgun (WGS) entry which is preliminary data.</text>
</comment>
<feature type="transmembrane region" description="Helical" evidence="1">
    <location>
        <begin position="40"/>
        <end position="59"/>
    </location>
</feature>
<accession>A0ABT4VR79</accession>
<keyword evidence="1" id="KW-1133">Transmembrane helix</keyword>
<keyword evidence="1" id="KW-0472">Membrane</keyword>
<proteinExistence type="predicted"/>
<dbReference type="EMBL" id="JAPJZH010000011">
    <property type="protein sequence ID" value="MDA4847212.1"/>
    <property type="molecule type" value="Genomic_DNA"/>
</dbReference>
<reference evidence="2" key="1">
    <citation type="submission" date="2022-11" db="EMBL/GenBank/DDBJ databases">
        <title>Hoeflea poritis sp. nov., isolated from scleractinian coral Porites lutea.</title>
        <authorList>
            <person name="Zhang G."/>
            <person name="Wei Q."/>
            <person name="Cai L."/>
        </authorList>
    </citation>
    <scope>NUCLEOTIDE SEQUENCE</scope>
    <source>
        <strain evidence="2">E7-10</strain>
    </source>
</reference>
<gene>
    <name evidence="2" type="ORF">OOZ53_17765</name>
</gene>
<evidence type="ECO:0000313" key="3">
    <source>
        <dbReference type="Proteomes" id="UP001148313"/>
    </source>
</evidence>